<evidence type="ECO:0000313" key="9">
    <source>
        <dbReference type="Proteomes" id="UP000199150"/>
    </source>
</evidence>
<evidence type="ECO:0000256" key="3">
    <source>
        <dbReference type="ARBA" id="ARBA00022553"/>
    </source>
</evidence>
<dbReference type="PROSITE" id="PS50109">
    <property type="entry name" value="HIS_KIN"/>
    <property type="match status" value="1"/>
</dbReference>
<dbReference type="PANTHER" id="PTHR45339">
    <property type="entry name" value="HYBRID SIGNAL TRANSDUCTION HISTIDINE KINASE J"/>
    <property type="match status" value="1"/>
</dbReference>
<dbReference type="Pfam" id="PF00072">
    <property type="entry name" value="Response_reg"/>
    <property type="match status" value="1"/>
</dbReference>
<evidence type="ECO:0000313" key="8">
    <source>
        <dbReference type="EMBL" id="SCW74733.1"/>
    </source>
</evidence>
<dbReference type="InterPro" id="IPR036097">
    <property type="entry name" value="HisK_dim/P_sf"/>
</dbReference>
<dbReference type="Gene3D" id="3.40.50.2300">
    <property type="match status" value="1"/>
</dbReference>
<dbReference type="Pfam" id="PF00512">
    <property type="entry name" value="HisKA"/>
    <property type="match status" value="1"/>
</dbReference>
<dbReference type="SMART" id="SM00448">
    <property type="entry name" value="REC"/>
    <property type="match status" value="1"/>
</dbReference>
<keyword evidence="8" id="KW-0808">Transferase</keyword>
<dbReference type="Pfam" id="PF02518">
    <property type="entry name" value="HATPase_c"/>
    <property type="match status" value="1"/>
</dbReference>
<dbReference type="OrthoDB" id="9801651at2"/>
<keyword evidence="8" id="KW-0418">Kinase</keyword>
<feature type="domain" description="Response regulatory" evidence="7">
    <location>
        <begin position="385"/>
        <end position="499"/>
    </location>
</feature>
<evidence type="ECO:0000259" key="6">
    <source>
        <dbReference type="PROSITE" id="PS50109"/>
    </source>
</evidence>
<dbReference type="RefSeq" id="WP_090649806.1">
    <property type="nucleotide sequence ID" value="NZ_CBCRYE010000005.1"/>
</dbReference>
<dbReference type="SMART" id="SM00388">
    <property type="entry name" value="HisKA"/>
    <property type="match status" value="1"/>
</dbReference>
<organism evidence="8 9">
    <name type="scientific">Asticcacaulis taihuensis</name>
    <dbReference type="NCBI Taxonomy" id="260084"/>
    <lineage>
        <taxon>Bacteria</taxon>
        <taxon>Pseudomonadati</taxon>
        <taxon>Pseudomonadota</taxon>
        <taxon>Alphaproteobacteria</taxon>
        <taxon>Caulobacterales</taxon>
        <taxon>Caulobacteraceae</taxon>
        <taxon>Asticcacaulis</taxon>
    </lineage>
</organism>
<dbReference type="SUPFAM" id="SSF47384">
    <property type="entry name" value="Homodimeric domain of signal transducing histidine kinase"/>
    <property type="match status" value="1"/>
</dbReference>
<keyword evidence="4" id="KW-0902">Two-component regulatory system</keyword>
<dbReference type="SMART" id="SM00387">
    <property type="entry name" value="HATPase_c"/>
    <property type="match status" value="1"/>
</dbReference>
<dbReference type="InterPro" id="IPR005467">
    <property type="entry name" value="His_kinase_dom"/>
</dbReference>
<dbReference type="Gene3D" id="1.10.287.130">
    <property type="match status" value="1"/>
</dbReference>
<feature type="modified residue" description="4-aspartylphosphate" evidence="5">
    <location>
        <position position="434"/>
    </location>
</feature>
<gene>
    <name evidence="8" type="ORF">SAMN02927928_3077</name>
</gene>
<feature type="domain" description="Histidine kinase" evidence="6">
    <location>
        <begin position="29"/>
        <end position="245"/>
    </location>
</feature>
<dbReference type="EMBL" id="FMTS01000006">
    <property type="protein sequence ID" value="SCW74733.1"/>
    <property type="molecule type" value="Genomic_DNA"/>
</dbReference>
<evidence type="ECO:0000256" key="1">
    <source>
        <dbReference type="ARBA" id="ARBA00000085"/>
    </source>
</evidence>
<dbReference type="AlphaFoldDB" id="A0A1G4T014"/>
<dbReference type="PRINTS" id="PR00344">
    <property type="entry name" value="BCTRLSENSOR"/>
</dbReference>
<evidence type="ECO:0000256" key="2">
    <source>
        <dbReference type="ARBA" id="ARBA00012438"/>
    </source>
</evidence>
<dbReference type="Gene3D" id="3.30.565.10">
    <property type="entry name" value="Histidine kinase-like ATPase, C-terminal domain"/>
    <property type="match status" value="1"/>
</dbReference>
<dbReference type="SUPFAM" id="SSF55874">
    <property type="entry name" value="ATPase domain of HSP90 chaperone/DNA topoisomerase II/histidine kinase"/>
    <property type="match status" value="1"/>
</dbReference>
<dbReference type="InterPro" id="IPR036890">
    <property type="entry name" value="HATPase_C_sf"/>
</dbReference>
<evidence type="ECO:0000259" key="7">
    <source>
        <dbReference type="PROSITE" id="PS50110"/>
    </source>
</evidence>
<dbReference type="InterPro" id="IPR001789">
    <property type="entry name" value="Sig_transdc_resp-reg_receiver"/>
</dbReference>
<dbReference type="GO" id="GO:0000155">
    <property type="term" value="F:phosphorelay sensor kinase activity"/>
    <property type="evidence" value="ECO:0007669"/>
    <property type="project" value="InterPro"/>
</dbReference>
<evidence type="ECO:0000256" key="5">
    <source>
        <dbReference type="PROSITE-ProRule" id="PRU00169"/>
    </source>
</evidence>
<proteinExistence type="predicted"/>
<dbReference type="FunFam" id="3.30.565.10:FF:000010">
    <property type="entry name" value="Sensor histidine kinase RcsC"/>
    <property type="match status" value="1"/>
</dbReference>
<sequence length="508" mass="56330">MQISVTGHDQEERLSPEERLKAREDFFRLMSHEIRTPLNGVMGMLSLLTRTPLSPDQASYVQTARESGDHLLTLVNDLLDYARIDAGRIELETTEVQLEPLLQSVAELLSPRAHANHIEVVWSLDPRLDYIHADEGRLRQILFNLAGNAIKFTTKGGVLIHVGLSDVGLVRFSVRDTGAGIPEEARVRIFEEYGQVEPSHATRYGGAGLGLVVVKKLVDVMQGTLTLESEVGHGSRFTVEFRAPYGLRNRPSQNRYPHAIAFIGDNDILAEGAGSHLAAGDCRLRMVPRAEDIFDPQAIILADRAAFSAPVPAPSPRSLILLAPEQRDEIDAWREKGWSGYLIKPLRRSSLLERLETLHDQEQKVEPKPQNDDERIVSESAPDKSVLLVEDNPVNALLAQILLQREGCRVERASSGEEAIDIVKSRQFDIIFMDLGLPGIDGLGAVREIRAMGIRTPVIALTANAYEEDRRASIHAGMNDFLTKPIELVALKHRLQTWTGEHPAAKSA</sequence>
<dbReference type="EC" id="2.7.13.3" evidence="2"/>
<reference evidence="9" key="1">
    <citation type="submission" date="2016-10" db="EMBL/GenBank/DDBJ databases">
        <authorList>
            <person name="Varghese N."/>
            <person name="Submissions S."/>
        </authorList>
    </citation>
    <scope>NUCLEOTIDE SEQUENCE [LARGE SCALE GENOMIC DNA]</scope>
    <source>
        <strain evidence="9">CGMCC 1.3431</strain>
    </source>
</reference>
<dbReference type="InterPro" id="IPR003594">
    <property type="entry name" value="HATPase_dom"/>
</dbReference>
<dbReference type="Proteomes" id="UP000199150">
    <property type="component" value="Unassembled WGS sequence"/>
</dbReference>
<dbReference type="InterPro" id="IPR011006">
    <property type="entry name" value="CheY-like_superfamily"/>
</dbReference>
<keyword evidence="3 5" id="KW-0597">Phosphoprotein</keyword>
<dbReference type="PANTHER" id="PTHR45339:SF1">
    <property type="entry name" value="HYBRID SIGNAL TRANSDUCTION HISTIDINE KINASE J"/>
    <property type="match status" value="1"/>
</dbReference>
<dbReference type="CDD" id="cd00082">
    <property type="entry name" value="HisKA"/>
    <property type="match status" value="1"/>
</dbReference>
<name>A0A1G4T014_9CAUL</name>
<evidence type="ECO:0000256" key="4">
    <source>
        <dbReference type="ARBA" id="ARBA00023012"/>
    </source>
</evidence>
<comment type="catalytic activity">
    <reaction evidence="1">
        <text>ATP + protein L-histidine = ADP + protein N-phospho-L-histidine.</text>
        <dbReference type="EC" id="2.7.13.3"/>
    </reaction>
</comment>
<dbReference type="PROSITE" id="PS50110">
    <property type="entry name" value="RESPONSE_REGULATORY"/>
    <property type="match status" value="1"/>
</dbReference>
<dbReference type="InterPro" id="IPR003661">
    <property type="entry name" value="HisK_dim/P_dom"/>
</dbReference>
<dbReference type="CDD" id="cd17546">
    <property type="entry name" value="REC_hyHK_CKI1_RcsC-like"/>
    <property type="match status" value="1"/>
</dbReference>
<dbReference type="InterPro" id="IPR004358">
    <property type="entry name" value="Sig_transdc_His_kin-like_C"/>
</dbReference>
<dbReference type="STRING" id="260084.SAMN02927928_3077"/>
<protein>
    <recommendedName>
        <fullName evidence="2">histidine kinase</fullName>
        <ecNumber evidence="2">2.7.13.3</ecNumber>
    </recommendedName>
</protein>
<accession>A0A1G4T014</accession>
<dbReference type="SUPFAM" id="SSF52172">
    <property type="entry name" value="CheY-like"/>
    <property type="match status" value="1"/>
</dbReference>
<keyword evidence="9" id="KW-1185">Reference proteome</keyword>